<dbReference type="PROSITE" id="PS51375">
    <property type="entry name" value="PPR"/>
    <property type="match status" value="1"/>
</dbReference>
<evidence type="ECO:0000313" key="3">
    <source>
        <dbReference type="EMBL" id="KAF9674086.1"/>
    </source>
</evidence>
<proteinExistence type="predicted"/>
<protein>
    <recommendedName>
        <fullName evidence="5">Pentatricopeptide repeat-containing protein</fullName>
    </recommendedName>
</protein>
<dbReference type="Pfam" id="PF01535">
    <property type="entry name" value="PPR"/>
    <property type="match status" value="2"/>
</dbReference>
<accession>A0A835JRW0</accession>
<evidence type="ECO:0000313" key="4">
    <source>
        <dbReference type="Proteomes" id="UP000657918"/>
    </source>
</evidence>
<dbReference type="Gene3D" id="1.25.40.10">
    <property type="entry name" value="Tetratricopeptide repeat domain"/>
    <property type="match status" value="2"/>
</dbReference>
<name>A0A835JRW0_9ROSI</name>
<sequence>MEHAHKLFDQIPVINSSIWNVMFRAYSPIEFHEEVKVLFRQMKGLNALPSCFTFPLVLKSRVKINALKEGEELDYFVIESGFSVSGCYVDGHGAEELFIKMPNNDVISWKTVLNGHASNGDDTAYSHGYKGNVHVGNSLIDMCAKCGVVETAFDVFKTMDKKYLICWNTIIGGFAMPGQYRADALNLFSQMKSSEENLD</sequence>
<dbReference type="Proteomes" id="UP000657918">
    <property type="component" value="Unassembled WGS sequence"/>
</dbReference>
<keyword evidence="4" id="KW-1185">Reference proteome</keyword>
<dbReference type="PANTHER" id="PTHR47926:SF371">
    <property type="entry name" value="TETRATRICOPEPTIDE REPEAT-LIKE SUPERFAMILY PROTEIN"/>
    <property type="match status" value="1"/>
</dbReference>
<keyword evidence="1" id="KW-0677">Repeat</keyword>
<dbReference type="InterPro" id="IPR002885">
    <property type="entry name" value="PPR_rpt"/>
</dbReference>
<evidence type="ECO:0000256" key="2">
    <source>
        <dbReference type="PROSITE-ProRule" id="PRU00708"/>
    </source>
</evidence>
<comment type="caution">
    <text evidence="3">The sequence shown here is derived from an EMBL/GenBank/DDBJ whole genome shotgun (WGS) entry which is preliminary data.</text>
</comment>
<gene>
    <name evidence="3" type="ORF">SADUNF_Sadunf10G0091200</name>
</gene>
<feature type="repeat" description="PPR" evidence="2">
    <location>
        <begin position="15"/>
        <end position="49"/>
    </location>
</feature>
<dbReference type="GO" id="GO:0009451">
    <property type="term" value="P:RNA modification"/>
    <property type="evidence" value="ECO:0007669"/>
    <property type="project" value="InterPro"/>
</dbReference>
<dbReference type="PANTHER" id="PTHR47926">
    <property type="entry name" value="PENTATRICOPEPTIDE REPEAT-CONTAINING PROTEIN"/>
    <property type="match status" value="1"/>
</dbReference>
<organism evidence="3 4">
    <name type="scientific">Salix dunnii</name>
    <dbReference type="NCBI Taxonomy" id="1413687"/>
    <lineage>
        <taxon>Eukaryota</taxon>
        <taxon>Viridiplantae</taxon>
        <taxon>Streptophyta</taxon>
        <taxon>Embryophyta</taxon>
        <taxon>Tracheophyta</taxon>
        <taxon>Spermatophyta</taxon>
        <taxon>Magnoliopsida</taxon>
        <taxon>eudicotyledons</taxon>
        <taxon>Gunneridae</taxon>
        <taxon>Pentapetalae</taxon>
        <taxon>rosids</taxon>
        <taxon>fabids</taxon>
        <taxon>Malpighiales</taxon>
        <taxon>Salicaceae</taxon>
        <taxon>Saliceae</taxon>
        <taxon>Salix</taxon>
    </lineage>
</organism>
<evidence type="ECO:0000256" key="1">
    <source>
        <dbReference type="ARBA" id="ARBA00022737"/>
    </source>
</evidence>
<dbReference type="GO" id="GO:0003723">
    <property type="term" value="F:RNA binding"/>
    <property type="evidence" value="ECO:0007669"/>
    <property type="project" value="InterPro"/>
</dbReference>
<evidence type="ECO:0008006" key="5">
    <source>
        <dbReference type="Google" id="ProtNLM"/>
    </source>
</evidence>
<dbReference type="OrthoDB" id="749902at2759"/>
<dbReference type="NCBIfam" id="TIGR00756">
    <property type="entry name" value="PPR"/>
    <property type="match status" value="1"/>
</dbReference>
<dbReference type="InterPro" id="IPR046960">
    <property type="entry name" value="PPR_At4g14850-like_plant"/>
</dbReference>
<dbReference type="InterPro" id="IPR011990">
    <property type="entry name" value="TPR-like_helical_dom_sf"/>
</dbReference>
<dbReference type="EMBL" id="JADGMS010000010">
    <property type="protein sequence ID" value="KAF9674086.1"/>
    <property type="molecule type" value="Genomic_DNA"/>
</dbReference>
<reference evidence="3 4" key="1">
    <citation type="submission" date="2020-10" db="EMBL/GenBank/DDBJ databases">
        <title>Plant Genome Project.</title>
        <authorList>
            <person name="Zhang R.-G."/>
        </authorList>
    </citation>
    <scope>NUCLEOTIDE SEQUENCE [LARGE SCALE GENOMIC DNA]</scope>
    <source>
        <strain evidence="3">FAFU-HL-1</strain>
        <tissue evidence="3">Leaf</tissue>
    </source>
</reference>
<dbReference type="AlphaFoldDB" id="A0A835JRW0"/>